<organism evidence="2 3">
    <name type="scientific">Cyanomargarita calcarea GSE-NOS-MK-12-04C</name>
    <dbReference type="NCBI Taxonomy" id="2839659"/>
    <lineage>
        <taxon>Bacteria</taxon>
        <taxon>Bacillati</taxon>
        <taxon>Cyanobacteriota</taxon>
        <taxon>Cyanophyceae</taxon>
        <taxon>Nostocales</taxon>
        <taxon>Cyanomargaritaceae</taxon>
        <taxon>Cyanomargarita</taxon>
    </lineage>
</organism>
<sequence>MCIFIQNWYYLRKLNWIQTMKYEHNFPKNQSGKSNSTAEVVEDSESFPFTWERLIPKQIPNDPASQKLFDIHMRRYETAARYVKGKRVLDIACGTGYGSQMLASAGARSVVGVDICPTTVEYAKKHYPETNVEFVCADAEQFKWHEQFDVVVSFETIEHVPHPGKFLERLHSLLLPQGDLLLSVPLGETRHIDCYHLHAFSYEDIFALLDKAGFLVNQYRCDDWCLTRADLLRWRQLYPAARPSLYEQFFTCRGWQLLYDFFFRGVINVPELAVAAQINISTGEVRRAPTHLE</sequence>
<dbReference type="SUPFAM" id="SSF53335">
    <property type="entry name" value="S-adenosyl-L-methionine-dependent methyltransferases"/>
    <property type="match status" value="1"/>
</dbReference>
<keyword evidence="2" id="KW-0489">Methyltransferase</keyword>
<reference evidence="2" key="1">
    <citation type="submission" date="2021-05" db="EMBL/GenBank/DDBJ databases">
        <authorList>
            <person name="Pietrasiak N."/>
            <person name="Ward R."/>
            <person name="Stajich J.E."/>
            <person name="Kurbessoian T."/>
        </authorList>
    </citation>
    <scope>NUCLEOTIDE SEQUENCE</scope>
    <source>
        <strain evidence="2">GSE-NOS-MK-12-04C</strain>
    </source>
</reference>
<dbReference type="GO" id="GO:0032259">
    <property type="term" value="P:methylation"/>
    <property type="evidence" value="ECO:0007669"/>
    <property type="project" value="UniProtKB-KW"/>
</dbReference>
<keyword evidence="2" id="KW-0808">Transferase</keyword>
<dbReference type="Proteomes" id="UP000729701">
    <property type="component" value="Unassembled WGS sequence"/>
</dbReference>
<protein>
    <submittedName>
        <fullName evidence="2">Class I SAM-dependent methyltransferase</fullName>
    </submittedName>
</protein>
<dbReference type="GO" id="GO:0008757">
    <property type="term" value="F:S-adenosylmethionine-dependent methyltransferase activity"/>
    <property type="evidence" value="ECO:0007669"/>
    <property type="project" value="InterPro"/>
</dbReference>
<dbReference type="InterPro" id="IPR013216">
    <property type="entry name" value="Methyltransf_11"/>
</dbReference>
<dbReference type="InterPro" id="IPR029063">
    <property type="entry name" value="SAM-dependent_MTases_sf"/>
</dbReference>
<comment type="caution">
    <text evidence="2">The sequence shown here is derived from an EMBL/GenBank/DDBJ whole genome shotgun (WGS) entry which is preliminary data.</text>
</comment>
<dbReference type="AlphaFoldDB" id="A0A951QQH0"/>
<reference evidence="2" key="2">
    <citation type="journal article" date="2022" name="Microbiol. Resour. Announc.">
        <title>Metagenome Sequencing to Explore Phylogenomics of Terrestrial Cyanobacteria.</title>
        <authorList>
            <person name="Ward R.D."/>
            <person name="Stajich J.E."/>
            <person name="Johansen J.R."/>
            <person name="Huntemann M."/>
            <person name="Clum A."/>
            <person name="Foster B."/>
            <person name="Foster B."/>
            <person name="Roux S."/>
            <person name="Palaniappan K."/>
            <person name="Varghese N."/>
            <person name="Mukherjee S."/>
            <person name="Reddy T.B.K."/>
            <person name="Daum C."/>
            <person name="Copeland A."/>
            <person name="Chen I.A."/>
            <person name="Ivanova N.N."/>
            <person name="Kyrpides N.C."/>
            <person name="Shapiro N."/>
            <person name="Eloe-Fadrosh E.A."/>
            <person name="Pietrasiak N."/>
        </authorList>
    </citation>
    <scope>NUCLEOTIDE SEQUENCE</scope>
    <source>
        <strain evidence="2">GSE-NOS-MK-12-04C</strain>
    </source>
</reference>
<dbReference type="Gene3D" id="3.40.50.150">
    <property type="entry name" value="Vaccinia Virus protein VP39"/>
    <property type="match status" value="1"/>
</dbReference>
<gene>
    <name evidence="2" type="ORF">KME60_23165</name>
</gene>
<evidence type="ECO:0000313" key="3">
    <source>
        <dbReference type="Proteomes" id="UP000729701"/>
    </source>
</evidence>
<feature type="domain" description="Methyltransferase type 11" evidence="1">
    <location>
        <begin position="89"/>
        <end position="181"/>
    </location>
</feature>
<dbReference type="CDD" id="cd02440">
    <property type="entry name" value="AdoMet_MTases"/>
    <property type="match status" value="1"/>
</dbReference>
<dbReference type="PANTHER" id="PTHR43861">
    <property type="entry name" value="TRANS-ACONITATE 2-METHYLTRANSFERASE-RELATED"/>
    <property type="match status" value="1"/>
</dbReference>
<proteinExistence type="predicted"/>
<evidence type="ECO:0000313" key="2">
    <source>
        <dbReference type="EMBL" id="MBW4670232.1"/>
    </source>
</evidence>
<name>A0A951QQH0_9CYAN</name>
<dbReference type="Pfam" id="PF08241">
    <property type="entry name" value="Methyltransf_11"/>
    <property type="match status" value="1"/>
</dbReference>
<accession>A0A951QQH0</accession>
<dbReference type="EMBL" id="JAHHGZ010000028">
    <property type="protein sequence ID" value="MBW4670232.1"/>
    <property type="molecule type" value="Genomic_DNA"/>
</dbReference>
<evidence type="ECO:0000259" key="1">
    <source>
        <dbReference type="Pfam" id="PF08241"/>
    </source>
</evidence>